<dbReference type="PROSITE" id="PS51792">
    <property type="entry name" value="YIPPEE"/>
    <property type="match status" value="1"/>
</dbReference>
<dbReference type="PANTHER" id="PTHR13848">
    <property type="entry name" value="PROTEIN YIPPEE-LIKE CG15309-RELATED"/>
    <property type="match status" value="1"/>
</dbReference>
<protein>
    <recommendedName>
        <fullName evidence="4">Protein yippee-like</fullName>
    </recommendedName>
</protein>
<organism evidence="6 7">
    <name type="scientific">Blepharisma stoltei</name>
    <dbReference type="NCBI Taxonomy" id="1481888"/>
    <lineage>
        <taxon>Eukaryota</taxon>
        <taxon>Sar</taxon>
        <taxon>Alveolata</taxon>
        <taxon>Ciliophora</taxon>
        <taxon>Postciliodesmatophora</taxon>
        <taxon>Heterotrichea</taxon>
        <taxon>Heterotrichida</taxon>
        <taxon>Blepharismidae</taxon>
        <taxon>Blepharisma</taxon>
    </lineage>
</organism>
<name>A0AAU9JD65_9CILI</name>
<evidence type="ECO:0000256" key="4">
    <source>
        <dbReference type="RuleBase" id="RU110713"/>
    </source>
</evidence>
<evidence type="ECO:0000256" key="3">
    <source>
        <dbReference type="ARBA" id="ARBA00022833"/>
    </source>
</evidence>
<feature type="domain" description="Yippee" evidence="5">
    <location>
        <begin position="14"/>
        <end position="110"/>
    </location>
</feature>
<dbReference type="EMBL" id="CAJZBQ010000034">
    <property type="protein sequence ID" value="CAG9323458.1"/>
    <property type="molecule type" value="Genomic_DNA"/>
</dbReference>
<dbReference type="InterPro" id="IPR034751">
    <property type="entry name" value="Yippee"/>
</dbReference>
<keyword evidence="7" id="KW-1185">Reference proteome</keyword>
<dbReference type="Pfam" id="PF03226">
    <property type="entry name" value="Yippee-Mis18"/>
    <property type="match status" value="1"/>
</dbReference>
<dbReference type="InterPro" id="IPR004910">
    <property type="entry name" value="Yippee/Mis18/Cereblon"/>
</dbReference>
<keyword evidence="3" id="KW-0862">Zinc</keyword>
<comment type="similarity">
    <text evidence="1 4">Belongs to the yippee family.</text>
</comment>
<dbReference type="InterPro" id="IPR039058">
    <property type="entry name" value="Yippee_fam"/>
</dbReference>
<evidence type="ECO:0000259" key="5">
    <source>
        <dbReference type="PROSITE" id="PS51792"/>
    </source>
</evidence>
<proteinExistence type="inferred from homology"/>
<evidence type="ECO:0000256" key="1">
    <source>
        <dbReference type="ARBA" id="ARBA00005613"/>
    </source>
</evidence>
<dbReference type="AlphaFoldDB" id="A0AAU9JD65"/>
<keyword evidence="2" id="KW-0479">Metal-binding</keyword>
<evidence type="ECO:0000256" key="2">
    <source>
        <dbReference type="ARBA" id="ARBA00022723"/>
    </source>
</evidence>
<comment type="caution">
    <text evidence="6">The sequence shown here is derived from an EMBL/GenBank/DDBJ whole genome shotgun (WGS) entry which is preliminary data.</text>
</comment>
<evidence type="ECO:0000313" key="6">
    <source>
        <dbReference type="EMBL" id="CAG9323458.1"/>
    </source>
</evidence>
<reference evidence="6" key="1">
    <citation type="submission" date="2021-09" db="EMBL/GenBank/DDBJ databases">
        <authorList>
            <consortium name="AG Swart"/>
            <person name="Singh M."/>
            <person name="Singh A."/>
            <person name="Seah K."/>
            <person name="Emmerich C."/>
        </authorList>
    </citation>
    <scope>NUCLEOTIDE SEQUENCE</scope>
    <source>
        <strain evidence="6">ATCC30299</strain>
    </source>
</reference>
<evidence type="ECO:0000313" key="7">
    <source>
        <dbReference type="Proteomes" id="UP001162131"/>
    </source>
</evidence>
<dbReference type="Proteomes" id="UP001162131">
    <property type="component" value="Unassembled WGS sequence"/>
</dbReference>
<accession>A0AAU9JD65</accession>
<dbReference type="GO" id="GO:0046872">
    <property type="term" value="F:metal ion binding"/>
    <property type="evidence" value="ECO:0007669"/>
    <property type="project" value="UniProtKB-KW"/>
</dbReference>
<gene>
    <name evidence="6" type="ORF">BSTOLATCC_MIC34108</name>
</gene>
<sequence>MGKRYLEYIDSSKYIYKCKFCKCHLSSKDHLISKNFTSGSCRAYLFTNAFNVYYGESKRKELLTGLHDISYVYCENCERKMGWKYIWAAKPEEKYKEGNIILERNSLYKF</sequence>